<evidence type="ECO:0008006" key="5">
    <source>
        <dbReference type="Google" id="ProtNLM"/>
    </source>
</evidence>
<evidence type="ECO:0000313" key="3">
    <source>
        <dbReference type="EMBL" id="EGD58580.1"/>
    </source>
</evidence>
<feature type="chain" id="PRO_5003272760" description="Antifreeze glycopeptide polyprotein" evidence="2">
    <location>
        <begin position="27"/>
        <end position="642"/>
    </location>
</feature>
<evidence type="ECO:0000256" key="1">
    <source>
        <dbReference type="SAM" id="MobiDB-lite"/>
    </source>
</evidence>
<proteinExistence type="predicted"/>
<dbReference type="RefSeq" id="WP_008066567.1">
    <property type="nucleotide sequence ID" value="NZ_AQWK01000002.1"/>
</dbReference>
<name>F1ZA12_9SPHN</name>
<keyword evidence="4" id="KW-1185">Reference proteome</keyword>
<feature type="signal peptide" evidence="2">
    <location>
        <begin position="1"/>
        <end position="26"/>
    </location>
</feature>
<evidence type="ECO:0000256" key="2">
    <source>
        <dbReference type="SAM" id="SignalP"/>
    </source>
</evidence>
<dbReference type="AlphaFoldDB" id="F1ZA12"/>
<dbReference type="Proteomes" id="UP000004728">
    <property type="component" value="Unassembled WGS sequence"/>
</dbReference>
<comment type="caution">
    <text evidence="3">The sequence shown here is derived from an EMBL/GenBank/DDBJ whole genome shotgun (WGS) entry which is preliminary data.</text>
</comment>
<evidence type="ECO:0000313" key="4">
    <source>
        <dbReference type="Proteomes" id="UP000004728"/>
    </source>
</evidence>
<sequence length="642" mass="67357">MSAQFRRARLIVLGALLSAGLSGVLAAQQSLLPPVFEERPAPHPRASASPTPHAAAKTEKAAAHKNTEAVARPTAAAAPRSVPAVTAPHVVAPTVAAAPVLPDDTEVTAAPAPRRVDMTGDIDPAVIDQLVRTVQPKFDIPPNAQRSLARLGFLAETDGGLPETSTHYLNGEYVGPLLAKMSGPLVSRWGHILLRRVLVSRLDTPVGMNGADWAALRAQLLLRMGEADAARALVQEVDSGFYTRSLEDAAMASYLATADPIGLCPITALTAAGRPGWDWDLSRSICLAFNGSEGSPALAQLDHALRRNDLARIDVLLAQKFAGAAQTTHRAVQIEWGDVDSLTPWRTGLAFATGIEPPEALRRKDWPGYAVLAGRAPMLPLSSRVAAADVIGGQGVLSSAAMVDLYSEIAALQEPDATWGPLAAQLRTAYVAPETSDRLAAIKALWGDSSDPARLFSRQVLTAYAAARLDPQAALADDAVPLLLSMLSAGLDRNAARWAPYVPLGSQAWGILALGAPAKLAAVGGDVLGTFQSNDSSSGAVRSQLLLAGLMGLGRVDSQTARAFGEKLHIDLGRQTRWSAAIDEAAQSGNPALVAILAAYGMQGSDWNQMTAVNLYHIVGALRQVGLEAEARMIAAEAVARV</sequence>
<dbReference type="OrthoDB" id="7388088at2"/>
<feature type="compositionally biased region" description="Low complexity" evidence="1">
    <location>
        <begin position="68"/>
        <end position="80"/>
    </location>
</feature>
<feature type="compositionally biased region" description="Low complexity" evidence="1">
    <location>
        <begin position="44"/>
        <end position="55"/>
    </location>
</feature>
<gene>
    <name evidence="3" type="ORF">Y88_0637</name>
</gene>
<organism evidence="3 4">
    <name type="scientific">Novosphingobium nitrogenifigens DSM 19370</name>
    <dbReference type="NCBI Taxonomy" id="983920"/>
    <lineage>
        <taxon>Bacteria</taxon>
        <taxon>Pseudomonadati</taxon>
        <taxon>Pseudomonadota</taxon>
        <taxon>Alphaproteobacteria</taxon>
        <taxon>Sphingomonadales</taxon>
        <taxon>Sphingomonadaceae</taxon>
        <taxon>Novosphingobium</taxon>
    </lineage>
</organism>
<dbReference type="eggNOG" id="ENOG5033R2I">
    <property type="taxonomic scope" value="Bacteria"/>
</dbReference>
<dbReference type="EMBL" id="AEWJ01000041">
    <property type="protein sequence ID" value="EGD58580.1"/>
    <property type="molecule type" value="Genomic_DNA"/>
</dbReference>
<keyword evidence="2" id="KW-0732">Signal</keyword>
<accession>F1ZA12</accession>
<protein>
    <recommendedName>
        <fullName evidence="5">Antifreeze glycopeptide polyprotein</fullName>
    </recommendedName>
</protein>
<dbReference type="HOGENOM" id="CLU_446817_0_0_5"/>
<reference evidence="3 4" key="1">
    <citation type="journal article" date="2012" name="J. Bacteriol.">
        <title>Draft Genome Sequence of Novosphingobium nitrogenifigens Y88T.</title>
        <authorList>
            <person name="Strabala T.J."/>
            <person name="Macdonald L."/>
            <person name="Liu V."/>
            <person name="Smit A.M."/>
        </authorList>
    </citation>
    <scope>NUCLEOTIDE SEQUENCE [LARGE SCALE GENOMIC DNA]</scope>
    <source>
        <strain evidence="3 4">DSM 19370</strain>
    </source>
</reference>
<feature type="compositionally biased region" description="Basic and acidic residues" evidence="1">
    <location>
        <begin position="56"/>
        <end position="67"/>
    </location>
</feature>
<feature type="region of interest" description="Disordered" evidence="1">
    <location>
        <begin position="36"/>
        <end position="80"/>
    </location>
</feature>
<dbReference type="InParanoid" id="F1ZA12"/>
<dbReference type="STRING" id="983920.Y88_0637"/>